<gene>
    <name evidence="1" type="ORF">VV01_08275</name>
</gene>
<proteinExistence type="predicted"/>
<organism evidence="1 2">
    <name type="scientific">Luteipulveratus halotolerans</name>
    <dbReference type="NCBI Taxonomy" id="1631356"/>
    <lineage>
        <taxon>Bacteria</taxon>
        <taxon>Bacillati</taxon>
        <taxon>Actinomycetota</taxon>
        <taxon>Actinomycetes</taxon>
        <taxon>Micrococcales</taxon>
        <taxon>Dermacoccaceae</taxon>
        <taxon>Luteipulveratus</taxon>
    </lineage>
</organism>
<dbReference type="STRING" id="1631356.VV01_08275"/>
<dbReference type="Proteomes" id="UP000037397">
    <property type="component" value="Unassembled WGS sequence"/>
</dbReference>
<comment type="caution">
    <text evidence="1">The sequence shown here is derived from an EMBL/GenBank/DDBJ whole genome shotgun (WGS) entry which is preliminary data.</text>
</comment>
<evidence type="ECO:0000313" key="2">
    <source>
        <dbReference type="Proteomes" id="UP000037397"/>
    </source>
</evidence>
<evidence type="ECO:0000313" key="1">
    <source>
        <dbReference type="EMBL" id="KNX37142.1"/>
    </source>
</evidence>
<protein>
    <recommendedName>
        <fullName evidence="3">DUF2971 domain-containing protein</fullName>
    </recommendedName>
</protein>
<name>A0A0L6CH64_9MICO</name>
<dbReference type="RefSeq" id="WP_050669470.1">
    <property type="nucleotide sequence ID" value="NZ_LAIR01000002.1"/>
</dbReference>
<dbReference type="EMBL" id="LAIR01000002">
    <property type="protein sequence ID" value="KNX37142.1"/>
    <property type="molecule type" value="Genomic_DNA"/>
</dbReference>
<dbReference type="OrthoDB" id="1095921at2"/>
<evidence type="ECO:0008006" key="3">
    <source>
        <dbReference type="Google" id="ProtNLM"/>
    </source>
</evidence>
<reference evidence="2" key="1">
    <citation type="submission" date="2015-03" db="EMBL/GenBank/DDBJ databases">
        <title>Luteipulveratus halotolerans sp. nov., a novel actinobacterium (Dermacoccaceae) from Sarawak, Malaysia.</title>
        <authorList>
            <person name="Juboi H."/>
            <person name="Basik A."/>
            <person name="Shamsul S.S."/>
            <person name="Arnold P."/>
            <person name="Schmitt E.K."/>
            <person name="Sanglier J.-J."/>
            <person name="Yeo T."/>
        </authorList>
    </citation>
    <scope>NUCLEOTIDE SEQUENCE [LARGE SCALE GENOMIC DNA]</scope>
    <source>
        <strain evidence="2">C296001</strain>
    </source>
</reference>
<dbReference type="AlphaFoldDB" id="A0A0L6CH64"/>
<keyword evidence="2" id="KW-1185">Reference proteome</keyword>
<accession>A0A0L6CH64</accession>
<sequence>MEPTETVTDGLVWHYTDGPGLLSIVQSDTLWCTASSFLNDAGEVTLGARMLVEELQRRTREDPRYEMLLPFADRAEDARPGGPDQGPSPGTFFILSAARSRDLLAMWRLYGGRGESYAVGLDPEQELSVLGRADSDPHDVRVQRWPWRPVRYSASDQQLLLDAVFDELPEELRIAQRHLADGGGAEDLVAPLAGLRDDMEAALMLIKHEGFVDERETRYCVGMHQVPSAAVTSTLPPDLTRFRPTRYGMAPYLVLTGGAGTPVATQAQPLPIRAVAVSPSPNGQAATDSIRAALMAAGYDVPVIRSRIPFRE</sequence>